<dbReference type="Proteomes" id="UP001187192">
    <property type="component" value="Unassembled WGS sequence"/>
</dbReference>
<evidence type="ECO:0000313" key="1">
    <source>
        <dbReference type="EMBL" id="GMN37740.1"/>
    </source>
</evidence>
<dbReference type="EMBL" id="BTGU01000007">
    <property type="protein sequence ID" value="GMN37740.1"/>
    <property type="molecule type" value="Genomic_DNA"/>
</dbReference>
<evidence type="ECO:0000313" key="2">
    <source>
        <dbReference type="Proteomes" id="UP001187192"/>
    </source>
</evidence>
<gene>
    <name evidence="1" type="ORF">TIFTF001_007054</name>
</gene>
<dbReference type="AlphaFoldDB" id="A0AA87ZSH8"/>
<keyword evidence="2" id="KW-1185">Reference proteome</keyword>
<reference evidence="1" key="1">
    <citation type="submission" date="2023-07" db="EMBL/GenBank/DDBJ databases">
        <title>draft genome sequence of fig (Ficus carica).</title>
        <authorList>
            <person name="Takahashi T."/>
            <person name="Nishimura K."/>
        </authorList>
    </citation>
    <scope>NUCLEOTIDE SEQUENCE</scope>
</reference>
<proteinExistence type="predicted"/>
<sequence length="189" mass="20324">MGSRVRHPIFAGHERHSPLPQYERLPISLLSLSRFRRKPSSTDGERAQASIFAIVSAVAEANSRVLQCVQAYLVDVVERDHGKLERVAKGLSFQGGEGEGLSSEAAWMLGGEEGEALCHSPRVVSLLLLSCVALIHGLSCRTPTVSSFLAPPTEPSKSRLTLVKGRVEMKRAAVEDLRVPSIATATASA</sequence>
<name>A0AA87ZSH8_FICCA</name>
<organism evidence="1 2">
    <name type="scientific">Ficus carica</name>
    <name type="common">Common fig</name>
    <dbReference type="NCBI Taxonomy" id="3494"/>
    <lineage>
        <taxon>Eukaryota</taxon>
        <taxon>Viridiplantae</taxon>
        <taxon>Streptophyta</taxon>
        <taxon>Embryophyta</taxon>
        <taxon>Tracheophyta</taxon>
        <taxon>Spermatophyta</taxon>
        <taxon>Magnoliopsida</taxon>
        <taxon>eudicotyledons</taxon>
        <taxon>Gunneridae</taxon>
        <taxon>Pentapetalae</taxon>
        <taxon>rosids</taxon>
        <taxon>fabids</taxon>
        <taxon>Rosales</taxon>
        <taxon>Moraceae</taxon>
        <taxon>Ficeae</taxon>
        <taxon>Ficus</taxon>
    </lineage>
</organism>
<accession>A0AA87ZSH8</accession>
<comment type="caution">
    <text evidence="1">The sequence shown here is derived from an EMBL/GenBank/DDBJ whole genome shotgun (WGS) entry which is preliminary data.</text>
</comment>
<protein>
    <submittedName>
        <fullName evidence="1">Uncharacterized protein</fullName>
    </submittedName>
</protein>